<evidence type="ECO:0000256" key="1">
    <source>
        <dbReference type="ARBA" id="ARBA00008206"/>
    </source>
</evidence>
<dbReference type="CDD" id="cd16338">
    <property type="entry name" value="CpcT"/>
    <property type="match status" value="1"/>
</dbReference>
<organism evidence="4 5">
    <name type="scientific">Desmonostoc muscorum LEGE 12446</name>
    <dbReference type="NCBI Taxonomy" id="1828758"/>
    <lineage>
        <taxon>Bacteria</taxon>
        <taxon>Bacillati</taxon>
        <taxon>Cyanobacteriota</taxon>
        <taxon>Cyanophyceae</taxon>
        <taxon>Nostocales</taxon>
        <taxon>Nostocaceae</taxon>
        <taxon>Desmonostoc</taxon>
    </lineage>
</organism>
<evidence type="ECO:0000313" key="5">
    <source>
        <dbReference type="Proteomes" id="UP000622533"/>
    </source>
</evidence>
<sequence>MTIAASDSSIKSSDLLTLACWMAGDFSNQKQSFANPQLYAHIHIFFRPLPFEFFSAVGFYSEQVYDHDLWTPYRQGVHRLVDLGDRIYIENYSLKDPILYAGAGRESDILKTITPQSIERRYNCSMVFVREGEMFRGSVEPGNQCLIPRNGRQTYLISEVEVTEHTWISLDKGMDIETHEQIWGSTAGPLRFEKRESFADELNAVTALC</sequence>
<dbReference type="Gene3D" id="2.40.128.590">
    <property type="entry name" value="CpcT/CpeT domain"/>
    <property type="match status" value="1"/>
</dbReference>
<dbReference type="EC" id="4.-.-.-" evidence="3"/>
<evidence type="ECO:0000256" key="2">
    <source>
        <dbReference type="ARBA" id="ARBA00023239"/>
    </source>
</evidence>
<gene>
    <name evidence="3" type="primary">cpcT</name>
    <name evidence="4" type="ORF">IQ276_07905</name>
</gene>
<dbReference type="InterPro" id="IPR038672">
    <property type="entry name" value="CpcT/CpeT_sf"/>
</dbReference>
<keyword evidence="5" id="KW-1185">Reference proteome</keyword>
<dbReference type="GO" id="GO:0016829">
    <property type="term" value="F:lyase activity"/>
    <property type="evidence" value="ECO:0007669"/>
    <property type="project" value="UniProtKB-KW"/>
</dbReference>
<comment type="function">
    <text evidence="3">Covalently attaches a chromophore to Cys residue(s) of phycobiliproteins.</text>
</comment>
<dbReference type="HAMAP" id="MF_01460">
    <property type="entry name" value="Chrphore_lyase_CpxT"/>
    <property type="match status" value="1"/>
</dbReference>
<accession>A0A8J6ZVP9</accession>
<keyword evidence="2 3" id="KW-0456">Lyase</keyword>
<comment type="caution">
    <text evidence="4">The sequence shown here is derived from an EMBL/GenBank/DDBJ whole genome shotgun (WGS) entry which is preliminary data.</text>
</comment>
<dbReference type="Pfam" id="PF06206">
    <property type="entry name" value="CpeT"/>
    <property type="match status" value="1"/>
</dbReference>
<reference evidence="4" key="1">
    <citation type="submission" date="2020-10" db="EMBL/GenBank/DDBJ databases">
        <authorList>
            <person name="Castelo-Branco R."/>
            <person name="Eusebio N."/>
            <person name="Adriana R."/>
            <person name="Vieira A."/>
            <person name="Brugerolle De Fraissinette N."/>
            <person name="Rezende De Castro R."/>
            <person name="Schneider M.P."/>
            <person name="Vasconcelos V."/>
            <person name="Leao P.N."/>
        </authorList>
    </citation>
    <scope>NUCLEOTIDE SEQUENCE</scope>
    <source>
        <strain evidence="4">LEGE 12446</strain>
    </source>
</reference>
<dbReference type="PANTHER" id="PTHR35137">
    <property type="entry name" value="CHROMOPHORE LYASE CRL, CHLOROPLASTIC"/>
    <property type="match status" value="1"/>
</dbReference>
<dbReference type="RefSeq" id="WP_193914988.1">
    <property type="nucleotide sequence ID" value="NZ_JADEXS020000001.1"/>
</dbReference>
<protein>
    <recommendedName>
        <fullName evidence="3">Chromophore lyase CpcT/CpeT</fullName>
        <ecNumber evidence="3">4.-.-.-</ecNumber>
    </recommendedName>
</protein>
<dbReference type="AlphaFoldDB" id="A0A8J6ZVP9"/>
<proteinExistence type="inferred from homology"/>
<dbReference type="PANTHER" id="PTHR35137:SF1">
    <property type="entry name" value="CHROMOPHORE LYASE CRL, CHLOROPLASTIC"/>
    <property type="match status" value="1"/>
</dbReference>
<dbReference type="InterPro" id="IPR010404">
    <property type="entry name" value="CpcT/CpeT"/>
</dbReference>
<dbReference type="Proteomes" id="UP000622533">
    <property type="component" value="Unassembled WGS sequence"/>
</dbReference>
<dbReference type="GO" id="GO:0017006">
    <property type="term" value="P:protein-tetrapyrrole linkage"/>
    <property type="evidence" value="ECO:0007669"/>
    <property type="project" value="UniProtKB-UniRule"/>
</dbReference>
<dbReference type="EMBL" id="JADEXS010000074">
    <property type="protein sequence ID" value="MBE9022354.1"/>
    <property type="molecule type" value="Genomic_DNA"/>
</dbReference>
<evidence type="ECO:0000256" key="3">
    <source>
        <dbReference type="HAMAP-Rule" id="MF_01460"/>
    </source>
</evidence>
<name>A0A8J6ZVP9_DESMC</name>
<evidence type="ECO:0000313" key="4">
    <source>
        <dbReference type="EMBL" id="MBE9022354.1"/>
    </source>
</evidence>
<comment type="similarity">
    <text evidence="1 3">Belongs to the CpcT/CpeT biliprotein lyase family.</text>
</comment>